<gene>
    <name evidence="3" type="ORF">CEUSTIGMA_g12762.t1</name>
</gene>
<organism evidence="3 4">
    <name type="scientific">Chlamydomonas eustigma</name>
    <dbReference type="NCBI Taxonomy" id="1157962"/>
    <lineage>
        <taxon>Eukaryota</taxon>
        <taxon>Viridiplantae</taxon>
        <taxon>Chlorophyta</taxon>
        <taxon>core chlorophytes</taxon>
        <taxon>Chlorophyceae</taxon>
        <taxon>CS clade</taxon>
        <taxon>Chlamydomonadales</taxon>
        <taxon>Chlamydomonadaceae</taxon>
        <taxon>Chlamydomonas</taxon>
    </lineage>
</organism>
<dbReference type="EMBL" id="BEGY01000163">
    <property type="protein sequence ID" value="GAX85345.1"/>
    <property type="molecule type" value="Genomic_DNA"/>
</dbReference>
<dbReference type="STRING" id="1157962.A0A250XQL2"/>
<dbReference type="InterPro" id="IPR016135">
    <property type="entry name" value="UBQ-conjugating_enzyme/RWD"/>
</dbReference>
<evidence type="ECO:0000313" key="4">
    <source>
        <dbReference type="Proteomes" id="UP000232323"/>
    </source>
</evidence>
<dbReference type="PANTHER" id="PTHR24067">
    <property type="entry name" value="UBIQUITIN-CONJUGATING ENZYME E2"/>
    <property type="match status" value="1"/>
</dbReference>
<reference evidence="3 4" key="1">
    <citation type="submission" date="2017-08" db="EMBL/GenBank/DDBJ databases">
        <title>Acidophilic green algal genome provides insights into adaptation to an acidic environment.</title>
        <authorList>
            <person name="Hirooka S."/>
            <person name="Hirose Y."/>
            <person name="Kanesaki Y."/>
            <person name="Higuchi S."/>
            <person name="Fujiwara T."/>
            <person name="Onuma R."/>
            <person name="Era A."/>
            <person name="Ohbayashi R."/>
            <person name="Uzuka A."/>
            <person name="Nozaki H."/>
            <person name="Yoshikawa H."/>
            <person name="Miyagishima S.Y."/>
        </authorList>
    </citation>
    <scope>NUCLEOTIDE SEQUENCE [LARGE SCALE GENOMIC DNA]</scope>
    <source>
        <strain evidence="3 4">NIES-2499</strain>
    </source>
</reference>
<dbReference type="InterPro" id="IPR050113">
    <property type="entry name" value="Ub_conjugating_enzyme"/>
</dbReference>
<dbReference type="CDD" id="cd23799">
    <property type="entry name" value="UBCc_UBE2J"/>
    <property type="match status" value="1"/>
</dbReference>
<feature type="domain" description="UBC core" evidence="2">
    <location>
        <begin position="10"/>
        <end position="158"/>
    </location>
</feature>
<evidence type="ECO:0000256" key="1">
    <source>
        <dbReference type="SAM" id="MobiDB-lite"/>
    </source>
</evidence>
<evidence type="ECO:0000259" key="2">
    <source>
        <dbReference type="PROSITE" id="PS50127"/>
    </source>
</evidence>
<dbReference type="OrthoDB" id="1158011at2759"/>
<dbReference type="Proteomes" id="UP000232323">
    <property type="component" value="Unassembled WGS sequence"/>
</dbReference>
<dbReference type="Gene3D" id="3.10.110.10">
    <property type="entry name" value="Ubiquitin Conjugating Enzyme"/>
    <property type="match status" value="1"/>
</dbReference>
<protein>
    <recommendedName>
        <fullName evidence="2">UBC core domain-containing protein</fullName>
    </recommendedName>
</protein>
<feature type="compositionally biased region" description="Polar residues" evidence="1">
    <location>
        <begin position="236"/>
        <end position="250"/>
    </location>
</feature>
<dbReference type="PROSITE" id="PS50127">
    <property type="entry name" value="UBC_2"/>
    <property type="match status" value="1"/>
</dbReference>
<sequence length="368" mass="39446">MAAKFNARSPAVKRIMQEMKEMQSSISSDFIAEALESDIFEWHFVIRGPPETEFEGGIYHGRVLLPPEYPFKPPAFMMLTPSGRFETNVKICLSISSHHPEHWQPSWSIRTALTALIAFMPSPGQGALGSLDYTKEERKKLALRARQTAPTFGSPERQRVIDEMHQRMLTQLQASSLQVSASSSASTLLDPATPTEPVTATDVDPVAYASNDTERDGQALFDASVNPKPASYPFPASSSGLDQRSSTANIPVTGGEPGENKAPTTNSIAANYHDVLEGLSSESKEQTTDKTAQASLLSTSLHAPAPAPAASASVMYQQAPAAAAAAASASDHGLTILALLLSMGIAAILVRKAFLVFDQGEGFPEFEL</sequence>
<evidence type="ECO:0000313" key="3">
    <source>
        <dbReference type="EMBL" id="GAX85345.1"/>
    </source>
</evidence>
<feature type="region of interest" description="Disordered" evidence="1">
    <location>
        <begin position="223"/>
        <end position="265"/>
    </location>
</feature>
<dbReference type="SMART" id="SM00212">
    <property type="entry name" value="UBCc"/>
    <property type="match status" value="1"/>
</dbReference>
<accession>A0A250XQL2</accession>
<dbReference type="SUPFAM" id="SSF54495">
    <property type="entry name" value="UBC-like"/>
    <property type="match status" value="1"/>
</dbReference>
<comment type="caution">
    <text evidence="3">The sequence shown here is derived from an EMBL/GenBank/DDBJ whole genome shotgun (WGS) entry which is preliminary data.</text>
</comment>
<dbReference type="FunFam" id="3.10.110.10:FF:000056">
    <property type="entry name" value="ubiquitin-conjugating enzyme E2 32"/>
    <property type="match status" value="1"/>
</dbReference>
<proteinExistence type="predicted"/>
<dbReference type="Pfam" id="PF00179">
    <property type="entry name" value="UQ_con"/>
    <property type="match status" value="1"/>
</dbReference>
<dbReference type="InterPro" id="IPR000608">
    <property type="entry name" value="UBC"/>
</dbReference>
<keyword evidence="4" id="KW-1185">Reference proteome</keyword>
<name>A0A250XQL2_9CHLO</name>
<dbReference type="AlphaFoldDB" id="A0A250XQL2"/>